<keyword evidence="3" id="KW-1185">Reference proteome</keyword>
<sequence length="358" mass="37386">MSTICTSVDFHTAGEPFRIVAEPPVETPGASVAQRRELAVPGSEVDDLRRLLCFEPRGHADMYGGFITEPDDDGADFGVLFWHKDGFSTACGHGTMALGAWAVSAGIVAVDPSGTTEVTIDVPSGRVRAQVHTDAEGRATSVDFVNVPSRLIASGLTVDTSLGPVTVDLAWGGAIYALVDVAQLGAAAGSSQDDATQFDKKNRLGEVSCEVVPENLTALIALGREVKAGLADHPDTVHPEDDRLSGVYGTIFVDRLGTLPGGELHQRNVTVFADGQVDRSPCGSGTAARVAALHAAGELCPGQTLAHESIVGTRFPARVLEETADGVIPVVTGSAHRVATTTFEVDPLDDLVPGFVLR</sequence>
<dbReference type="Proteomes" id="UP001500177">
    <property type="component" value="Unassembled WGS sequence"/>
</dbReference>
<evidence type="ECO:0000313" key="3">
    <source>
        <dbReference type="Proteomes" id="UP001500177"/>
    </source>
</evidence>
<comment type="caution">
    <text evidence="2">The sequence shown here is derived from an EMBL/GenBank/DDBJ whole genome shotgun (WGS) entry which is preliminary data.</text>
</comment>
<dbReference type="PANTHER" id="PTHR33442:SF1">
    <property type="entry name" value="TRANS-3-HYDROXY-L-PROLINE DEHYDRATASE"/>
    <property type="match status" value="1"/>
</dbReference>
<dbReference type="PANTHER" id="PTHR33442">
    <property type="entry name" value="TRANS-3-HYDROXY-L-PROLINE DEHYDRATASE"/>
    <property type="match status" value="1"/>
</dbReference>
<organism evidence="2 3">
    <name type="scientific">Brevibacterium permense</name>
    <dbReference type="NCBI Taxonomy" id="234834"/>
    <lineage>
        <taxon>Bacteria</taxon>
        <taxon>Bacillati</taxon>
        <taxon>Actinomycetota</taxon>
        <taxon>Actinomycetes</taxon>
        <taxon>Micrococcales</taxon>
        <taxon>Brevibacteriaceae</taxon>
        <taxon>Brevibacterium</taxon>
    </lineage>
</organism>
<dbReference type="RefSeq" id="WP_342589945.1">
    <property type="nucleotide sequence ID" value="NZ_BAAALX010000014.1"/>
</dbReference>
<dbReference type="PIRSF" id="PIRSF029792">
    <property type="entry name" value="Pro_racemase"/>
    <property type="match status" value="1"/>
</dbReference>
<accession>A0ABN2AM45</accession>
<evidence type="ECO:0000256" key="1">
    <source>
        <dbReference type="ARBA" id="ARBA00007529"/>
    </source>
</evidence>
<protein>
    <submittedName>
        <fullName evidence="2">Proline racemase family protein</fullName>
    </submittedName>
</protein>
<dbReference type="SUPFAM" id="SSF54506">
    <property type="entry name" value="Diaminopimelate epimerase-like"/>
    <property type="match status" value="1"/>
</dbReference>
<dbReference type="InterPro" id="IPR008794">
    <property type="entry name" value="Pro_racemase_fam"/>
</dbReference>
<reference evidence="2 3" key="1">
    <citation type="journal article" date="2019" name="Int. J. Syst. Evol. Microbiol.">
        <title>The Global Catalogue of Microorganisms (GCM) 10K type strain sequencing project: providing services to taxonomists for standard genome sequencing and annotation.</title>
        <authorList>
            <consortium name="The Broad Institute Genomics Platform"/>
            <consortium name="The Broad Institute Genome Sequencing Center for Infectious Disease"/>
            <person name="Wu L."/>
            <person name="Ma J."/>
        </authorList>
    </citation>
    <scope>NUCLEOTIDE SEQUENCE [LARGE SCALE GENOMIC DNA]</scope>
    <source>
        <strain evidence="2 3">JCM 13318</strain>
    </source>
</reference>
<proteinExistence type="inferred from homology"/>
<comment type="similarity">
    <text evidence="1">Belongs to the proline racemase family.</text>
</comment>
<name>A0ABN2AM45_9MICO</name>
<dbReference type="EMBL" id="BAAALX010000014">
    <property type="protein sequence ID" value="GAA1521956.1"/>
    <property type="molecule type" value="Genomic_DNA"/>
</dbReference>
<dbReference type="Pfam" id="PF05544">
    <property type="entry name" value="Pro_racemase"/>
    <property type="match status" value="2"/>
</dbReference>
<evidence type="ECO:0000313" key="2">
    <source>
        <dbReference type="EMBL" id="GAA1521956.1"/>
    </source>
</evidence>
<dbReference type="Gene3D" id="3.10.310.10">
    <property type="entry name" value="Diaminopimelate Epimerase, Chain A, domain 1"/>
    <property type="match status" value="2"/>
</dbReference>
<gene>
    <name evidence="2" type="ORF">GCM10009690_26520</name>
</gene>